<dbReference type="SUPFAM" id="SSF49503">
    <property type="entry name" value="Cupredoxins"/>
    <property type="match status" value="1"/>
</dbReference>
<evidence type="ECO:0000313" key="3">
    <source>
        <dbReference type="EMBL" id="ACL57653.1"/>
    </source>
</evidence>
<dbReference type="InterPro" id="IPR008972">
    <property type="entry name" value="Cupredoxin"/>
</dbReference>
<dbReference type="EMBL" id="CP001349">
    <property type="protein sequence ID" value="ACL57653.1"/>
    <property type="molecule type" value="Genomic_DNA"/>
</dbReference>
<evidence type="ECO:0000313" key="4">
    <source>
        <dbReference type="Proteomes" id="UP000008207"/>
    </source>
</evidence>
<feature type="domain" description="EfeO-type cupredoxin-like" evidence="2">
    <location>
        <begin position="21"/>
        <end position="102"/>
    </location>
</feature>
<name>B8IFB8_METNO</name>
<sequence length="107" mass="11779">MVRLLCPAWLLGLTICPLPTVAAETIRIRIEDLAYTPQHVAAHVGDAVEWTSRDYVAHTATARNREWDVVIPAGGIGRVMLTHAGKVEYYCRYHPNMQGSISVAAPP</sequence>
<dbReference type="PANTHER" id="PTHR36507">
    <property type="entry name" value="BLL1555 PROTEIN"/>
    <property type="match status" value="1"/>
</dbReference>
<evidence type="ECO:0000259" key="2">
    <source>
        <dbReference type="Pfam" id="PF13473"/>
    </source>
</evidence>
<proteinExistence type="predicted"/>
<dbReference type="Pfam" id="PF13473">
    <property type="entry name" value="Cupredoxin_1"/>
    <property type="match status" value="1"/>
</dbReference>
<dbReference type="HOGENOM" id="CLU_084115_4_1_5"/>
<accession>B8IFB8</accession>
<dbReference type="Proteomes" id="UP000008207">
    <property type="component" value="Chromosome"/>
</dbReference>
<dbReference type="AlphaFoldDB" id="B8IFB8"/>
<dbReference type="KEGG" id="mno:Mnod_2695"/>
<dbReference type="STRING" id="460265.Mnod_2695"/>
<feature type="chain" id="PRO_5002874016" description="EfeO-type cupredoxin-like domain-containing protein" evidence="1">
    <location>
        <begin position="23"/>
        <end position="107"/>
    </location>
</feature>
<dbReference type="RefSeq" id="WP_015929330.1">
    <property type="nucleotide sequence ID" value="NC_011894.1"/>
</dbReference>
<reference evidence="3 4" key="1">
    <citation type="submission" date="2009-01" db="EMBL/GenBank/DDBJ databases">
        <title>Complete sequence of chromosome of Methylobacterium nodulans ORS 2060.</title>
        <authorList>
            <consortium name="US DOE Joint Genome Institute"/>
            <person name="Lucas S."/>
            <person name="Copeland A."/>
            <person name="Lapidus A."/>
            <person name="Glavina del Rio T."/>
            <person name="Dalin E."/>
            <person name="Tice H."/>
            <person name="Bruce D."/>
            <person name="Goodwin L."/>
            <person name="Pitluck S."/>
            <person name="Sims D."/>
            <person name="Brettin T."/>
            <person name="Detter J.C."/>
            <person name="Han C."/>
            <person name="Larimer F."/>
            <person name="Land M."/>
            <person name="Hauser L."/>
            <person name="Kyrpides N."/>
            <person name="Ivanova N."/>
            <person name="Marx C.J."/>
            <person name="Richardson P."/>
        </authorList>
    </citation>
    <scope>NUCLEOTIDE SEQUENCE [LARGE SCALE GENOMIC DNA]</scope>
    <source>
        <strain evidence="4">LMG 21967 / CNCM I-2342 / ORS 2060</strain>
    </source>
</reference>
<gene>
    <name evidence="3" type="ordered locus">Mnod_2695</name>
</gene>
<protein>
    <recommendedName>
        <fullName evidence="2">EfeO-type cupredoxin-like domain-containing protein</fullName>
    </recommendedName>
</protein>
<keyword evidence="4" id="KW-1185">Reference proteome</keyword>
<dbReference type="PANTHER" id="PTHR36507:SF1">
    <property type="entry name" value="BLL1555 PROTEIN"/>
    <property type="match status" value="1"/>
</dbReference>
<dbReference type="eggNOG" id="COG3794">
    <property type="taxonomic scope" value="Bacteria"/>
</dbReference>
<organism evidence="3 4">
    <name type="scientific">Methylobacterium nodulans (strain LMG 21967 / CNCM I-2342 / ORS 2060)</name>
    <dbReference type="NCBI Taxonomy" id="460265"/>
    <lineage>
        <taxon>Bacteria</taxon>
        <taxon>Pseudomonadati</taxon>
        <taxon>Pseudomonadota</taxon>
        <taxon>Alphaproteobacteria</taxon>
        <taxon>Hyphomicrobiales</taxon>
        <taxon>Methylobacteriaceae</taxon>
        <taxon>Methylobacterium</taxon>
    </lineage>
</organism>
<evidence type="ECO:0000256" key="1">
    <source>
        <dbReference type="SAM" id="SignalP"/>
    </source>
</evidence>
<dbReference type="InterPro" id="IPR052721">
    <property type="entry name" value="ET_Amicyanin"/>
</dbReference>
<feature type="signal peptide" evidence="1">
    <location>
        <begin position="1"/>
        <end position="22"/>
    </location>
</feature>
<keyword evidence="1" id="KW-0732">Signal</keyword>
<dbReference type="InterPro" id="IPR028096">
    <property type="entry name" value="EfeO_Cupredoxin"/>
</dbReference>
<dbReference type="Gene3D" id="2.60.40.420">
    <property type="entry name" value="Cupredoxins - blue copper proteins"/>
    <property type="match status" value="1"/>
</dbReference>